<dbReference type="Proteomes" id="UP000500857">
    <property type="component" value="Chromosome"/>
</dbReference>
<dbReference type="Pfam" id="PF19158">
    <property type="entry name" value="DUF5840"/>
    <property type="match status" value="1"/>
</dbReference>
<proteinExistence type="predicted"/>
<dbReference type="NCBIfam" id="TIGR04446">
    <property type="entry name" value="pren_cyc_PirE"/>
    <property type="match status" value="1"/>
</dbReference>
<name>A0A6H1TY97_9CYAN</name>
<dbReference type="AlphaFoldDB" id="A0A6H1TY97"/>
<dbReference type="InterPro" id="IPR031036">
    <property type="entry name" value="Pren_cyc_PirE"/>
</dbReference>
<sequence length="51" mass="5361">MKTKKLTPANATPLKRKTTAIASRDSTAIAPSHLPCLVGRCPLPFAGNDAE</sequence>
<reference evidence="1 2" key="1">
    <citation type="submission" date="2020-04" db="EMBL/GenBank/DDBJ databases">
        <authorList>
            <person name="Basu S."/>
            <person name="Maruthanayagam V."/>
            <person name="Chakraborty S."/>
            <person name="Pramanik A."/>
            <person name="Mukherjee J."/>
            <person name="Brink B."/>
        </authorList>
    </citation>
    <scope>NUCLEOTIDE SEQUENCE [LARGE SCALE GENOMIC DNA]</scope>
    <source>
        <strain evidence="1 2">AP17</strain>
    </source>
</reference>
<keyword evidence="2" id="KW-1185">Reference proteome</keyword>
<organism evidence="1 2">
    <name type="scientific">Oxynema aestuarii AP17</name>
    <dbReference type="NCBI Taxonomy" id="2064643"/>
    <lineage>
        <taxon>Bacteria</taxon>
        <taxon>Bacillati</taxon>
        <taxon>Cyanobacteriota</taxon>
        <taxon>Cyanophyceae</taxon>
        <taxon>Oscillatoriophycideae</taxon>
        <taxon>Oscillatoriales</taxon>
        <taxon>Oscillatoriaceae</taxon>
        <taxon>Oxynema</taxon>
        <taxon>Oxynema aestuarii</taxon>
    </lineage>
</organism>
<evidence type="ECO:0000313" key="1">
    <source>
        <dbReference type="EMBL" id="QIZ71375.1"/>
    </source>
</evidence>
<accession>A0A6H1TY97</accession>
<gene>
    <name evidence="1" type="ORF">HCG48_12915</name>
</gene>
<dbReference type="EMBL" id="CP051167">
    <property type="protein sequence ID" value="QIZ71375.1"/>
    <property type="molecule type" value="Genomic_DNA"/>
</dbReference>
<dbReference type="KEGG" id="oxy:HCG48_12915"/>
<protein>
    <submittedName>
        <fullName evidence="1">Anacyclamide/piricyclamide family prenylated cyclic peptide</fullName>
    </submittedName>
</protein>
<evidence type="ECO:0000313" key="2">
    <source>
        <dbReference type="Proteomes" id="UP000500857"/>
    </source>
</evidence>